<protein>
    <submittedName>
        <fullName evidence="3">Type II and III secretion system protein</fullName>
    </submittedName>
</protein>
<gene>
    <name evidence="3" type="ORF">DEO27_003665</name>
</gene>
<evidence type="ECO:0000259" key="2">
    <source>
        <dbReference type="Pfam" id="PF00263"/>
    </source>
</evidence>
<dbReference type="GO" id="GO:0009306">
    <property type="term" value="P:protein secretion"/>
    <property type="evidence" value="ECO:0007669"/>
    <property type="project" value="InterPro"/>
</dbReference>
<dbReference type="Pfam" id="PF00263">
    <property type="entry name" value="Secretin"/>
    <property type="match status" value="1"/>
</dbReference>
<comment type="similarity">
    <text evidence="1">Belongs to the bacterial secretin family.</text>
</comment>
<name>A0A5C1HVP1_9SPHI</name>
<sequence length="333" mass="35973">MMKRILTFGAFIVAVGTVAPVLSKGKRAVVDVSPKASRTNDLHLFRASLWQNIKSLTPMKAAPAIEKEDSAFRDQHIISVCGTEISLRKVTTFVPANGGPGPKVLIELFKVDVYNPGRVAGAQHDRKTGVGLSWGTGHILTSKSIDTLLDRLNKNAFINLGQLAPAFFDNLRALDRHDKIEVGRLPQLSATNAEAAELSLGSKNYYPKNKQTGSATAASNAVSSKVYEMINNRLSVAFKPDSLNGDELNFRISVKISDAIENPGTSPGNPVISKSEANLPVHSGDVIVLGGIGRLESRENPTHDPSYKWVFMGLPKPQSGIISVLFIKPTVIR</sequence>
<organism evidence="3 4">
    <name type="scientific">Mucilaginibacter rubeus</name>
    <dbReference type="NCBI Taxonomy" id="2027860"/>
    <lineage>
        <taxon>Bacteria</taxon>
        <taxon>Pseudomonadati</taxon>
        <taxon>Bacteroidota</taxon>
        <taxon>Sphingobacteriia</taxon>
        <taxon>Sphingobacteriales</taxon>
        <taxon>Sphingobacteriaceae</taxon>
        <taxon>Mucilaginibacter</taxon>
    </lineage>
</organism>
<dbReference type="EMBL" id="CP043450">
    <property type="protein sequence ID" value="QEM09150.1"/>
    <property type="molecule type" value="Genomic_DNA"/>
</dbReference>
<evidence type="ECO:0000313" key="3">
    <source>
        <dbReference type="EMBL" id="QEM09150.1"/>
    </source>
</evidence>
<proteinExistence type="inferred from homology"/>
<dbReference type="InterPro" id="IPR004846">
    <property type="entry name" value="T2SS/T3SS_dom"/>
</dbReference>
<dbReference type="Proteomes" id="UP000251402">
    <property type="component" value="Chromosome"/>
</dbReference>
<dbReference type="RefSeq" id="WP_112569849.1">
    <property type="nucleotide sequence ID" value="NZ_CP043450.1"/>
</dbReference>
<evidence type="ECO:0000313" key="4">
    <source>
        <dbReference type="Proteomes" id="UP000251402"/>
    </source>
</evidence>
<keyword evidence="4" id="KW-1185">Reference proteome</keyword>
<dbReference type="KEGG" id="mrub:DEO27_003665"/>
<accession>A0A5C1HVP1</accession>
<dbReference type="AlphaFoldDB" id="A0A5C1HVP1"/>
<feature type="domain" description="Type II/III secretion system secretin-like" evidence="2">
    <location>
        <begin position="173"/>
        <end position="300"/>
    </location>
</feature>
<evidence type="ECO:0000256" key="1">
    <source>
        <dbReference type="RuleBase" id="RU004003"/>
    </source>
</evidence>
<reference evidence="3" key="1">
    <citation type="submission" date="2019-08" db="EMBL/GenBank/DDBJ databases">
        <title>Comparative genome analysis confer to the adaptation heavy metal polluted environment.</title>
        <authorList>
            <person name="Li Y."/>
        </authorList>
    </citation>
    <scope>NUCLEOTIDE SEQUENCE [LARGE SCALE GENOMIC DNA]</scope>
    <source>
        <strain evidence="3">P1</strain>
    </source>
</reference>